<name>A0A378USA1_MYCFO</name>
<sequence length="235" mass="23653">MNDSTADRIQAARRTGPQGGPPLAPVAAVSLVLLLVGLGVGAALGGVMPLPYGAASDVLGYVHDHHGAVLASAVGTFAASVPLAIYAATASTRLRQLGVTAPGATIALAGGILASGALGLAGLICWTMSRSEVVVADGLIRALYYLVFLTGGVGHIVALGLLLAGIAVPSLILGLLPRPLAWAGLAIAALAEVATLVLIWPEAAVILPVARFTGFIWLIVAGALLPRHRTEVRHA</sequence>
<keyword evidence="1" id="KW-0472">Membrane</keyword>
<keyword evidence="1" id="KW-1133">Transmembrane helix</keyword>
<proteinExistence type="predicted"/>
<feature type="transmembrane region" description="Helical" evidence="1">
    <location>
        <begin position="206"/>
        <end position="225"/>
    </location>
</feature>
<reference evidence="2 3" key="1">
    <citation type="submission" date="2018-06" db="EMBL/GenBank/DDBJ databases">
        <authorList>
            <consortium name="Pathogen Informatics"/>
            <person name="Doyle S."/>
        </authorList>
    </citation>
    <scope>NUCLEOTIDE SEQUENCE [LARGE SCALE GENOMIC DNA]</scope>
    <source>
        <strain evidence="2 3">NCTC1542</strain>
    </source>
</reference>
<feature type="transmembrane region" description="Helical" evidence="1">
    <location>
        <begin position="23"/>
        <end position="48"/>
    </location>
</feature>
<dbReference type="EMBL" id="UGQY01000003">
    <property type="protein sequence ID" value="STZ87822.1"/>
    <property type="molecule type" value="Genomic_DNA"/>
</dbReference>
<evidence type="ECO:0000313" key="2">
    <source>
        <dbReference type="EMBL" id="STZ87822.1"/>
    </source>
</evidence>
<gene>
    <name evidence="2" type="ORF">NCTC1542_02594</name>
</gene>
<feature type="transmembrane region" description="Helical" evidence="1">
    <location>
        <begin position="144"/>
        <end position="168"/>
    </location>
</feature>
<feature type="transmembrane region" description="Helical" evidence="1">
    <location>
        <begin position="101"/>
        <end position="124"/>
    </location>
</feature>
<evidence type="ECO:0000313" key="3">
    <source>
        <dbReference type="Proteomes" id="UP000255389"/>
    </source>
</evidence>
<dbReference type="AlphaFoldDB" id="A0A378USA1"/>
<keyword evidence="1" id="KW-0812">Transmembrane</keyword>
<accession>A0A378USA1</accession>
<evidence type="ECO:0008006" key="4">
    <source>
        <dbReference type="Google" id="ProtNLM"/>
    </source>
</evidence>
<dbReference type="Proteomes" id="UP000255389">
    <property type="component" value="Unassembled WGS sequence"/>
</dbReference>
<protein>
    <recommendedName>
        <fullName evidence="4">DUF4386 domain-containing protein</fullName>
    </recommendedName>
</protein>
<evidence type="ECO:0000256" key="1">
    <source>
        <dbReference type="SAM" id="Phobius"/>
    </source>
</evidence>
<dbReference type="RefSeq" id="WP_003879688.1">
    <property type="nucleotide sequence ID" value="NZ_CP107719.1"/>
</dbReference>
<feature type="transmembrane region" description="Helical" evidence="1">
    <location>
        <begin position="180"/>
        <end position="200"/>
    </location>
</feature>
<feature type="transmembrane region" description="Helical" evidence="1">
    <location>
        <begin position="68"/>
        <end position="89"/>
    </location>
</feature>
<dbReference type="GeneID" id="93414370"/>
<organism evidence="2 3">
    <name type="scientific">Mycolicibacterium fortuitum</name>
    <name type="common">Mycobacterium fortuitum</name>
    <dbReference type="NCBI Taxonomy" id="1766"/>
    <lineage>
        <taxon>Bacteria</taxon>
        <taxon>Bacillati</taxon>
        <taxon>Actinomycetota</taxon>
        <taxon>Actinomycetes</taxon>
        <taxon>Mycobacteriales</taxon>
        <taxon>Mycobacteriaceae</taxon>
        <taxon>Mycolicibacterium</taxon>
    </lineage>
</organism>